<dbReference type="InterPro" id="IPR050816">
    <property type="entry name" value="Flavin-dep_Halogenase_NPB"/>
</dbReference>
<evidence type="ECO:0000256" key="1">
    <source>
        <dbReference type="ARBA" id="ARBA00005706"/>
    </source>
</evidence>
<dbReference type="GO" id="GO:0140907">
    <property type="term" value="F:flavin-dependent halogenase activity"/>
    <property type="evidence" value="ECO:0007669"/>
    <property type="project" value="UniProtKB-ARBA"/>
</dbReference>
<dbReference type="GO" id="GO:0004497">
    <property type="term" value="F:monooxygenase activity"/>
    <property type="evidence" value="ECO:0007669"/>
    <property type="project" value="UniProtKB-KW"/>
</dbReference>
<evidence type="ECO:0000256" key="2">
    <source>
        <dbReference type="ARBA" id="ARBA00023002"/>
    </source>
</evidence>
<accession>A0A5C3QDP3</accession>
<gene>
    <name evidence="5" type="ORF">BDV98DRAFT_656947</name>
</gene>
<keyword evidence="2" id="KW-0560">Oxidoreductase</keyword>
<dbReference type="PANTHER" id="PTHR43747">
    <property type="entry name" value="FAD-BINDING PROTEIN"/>
    <property type="match status" value="1"/>
</dbReference>
<dbReference type="SMR" id="A0A5C3QDP3"/>
<name>A0A5C3QDP3_9AGAR</name>
<sequence>MSAPTVPQKTKILVVGGGPGGSYAACCLARDGFEVTLLEAEKFPRYHIGESMLASMKHFLRFIDLEEEFKNYGFHRKNGAAFRLHASKAVGYTDFVALHPDNYSWNVIRSISDEMLLRHAAKEGVNVIEEMRVQEIEFDENNRPIAALYKHTPTGETGKISFDFLVDASGRVGIMSTKYLKNRTFNQSLKNQATWAYWRGGKKYGEGTNQESAPLADALSDQTGWAWYIPLHDGTHGCGMVMHENAAKEKKALLEDKSNHAFYMSELQKCPQILELLKDAEMVTDRPGPVVKSASDYSYSASSYAGPGFRIVGDAGCFIDPYFSSGVHLANSSGLAAACSIAASIRGEATEEEAARWHTARVGTSYTRFLVVVLSAYQQVRHQQDPVLADVNEQDFERAFGHFRSIIQGHTDTKPKDLSEESLRETIEFCANAFDTDKDPEQKMTAQKVMRGDDIFHIGNLVTDKLEGFSMRVERGKLGLDRVAA</sequence>
<protein>
    <recommendedName>
        <fullName evidence="7">FAD/NAD(P)-binding domain-containing protein</fullName>
    </recommendedName>
</protein>
<dbReference type="Proteomes" id="UP000305067">
    <property type="component" value="Unassembled WGS sequence"/>
</dbReference>
<organism evidence="5 6">
    <name type="scientific">Pterulicium gracile</name>
    <dbReference type="NCBI Taxonomy" id="1884261"/>
    <lineage>
        <taxon>Eukaryota</taxon>
        <taxon>Fungi</taxon>
        <taxon>Dikarya</taxon>
        <taxon>Basidiomycota</taxon>
        <taxon>Agaricomycotina</taxon>
        <taxon>Agaricomycetes</taxon>
        <taxon>Agaricomycetidae</taxon>
        <taxon>Agaricales</taxon>
        <taxon>Pleurotineae</taxon>
        <taxon>Pterulaceae</taxon>
        <taxon>Pterulicium</taxon>
    </lineage>
</organism>
<dbReference type="AlphaFoldDB" id="A0A5C3QDP3"/>
<keyword evidence="6" id="KW-1185">Reference proteome</keyword>
<dbReference type="EMBL" id="ML178830">
    <property type="protein sequence ID" value="TFL00163.1"/>
    <property type="molecule type" value="Genomic_DNA"/>
</dbReference>
<dbReference type="InterPro" id="IPR036188">
    <property type="entry name" value="FAD/NAD-bd_sf"/>
</dbReference>
<dbReference type="Gene3D" id="3.50.50.60">
    <property type="entry name" value="FAD/NAD(P)-binding domain"/>
    <property type="match status" value="1"/>
</dbReference>
<evidence type="ECO:0000256" key="3">
    <source>
        <dbReference type="ARBA" id="ARBA00023033"/>
    </source>
</evidence>
<comment type="catalytic activity">
    <reaction evidence="4">
        <text>melleolide F + FADH2 + chloride + O2 = 6'-chloromelleolide F + FAD + 2 H2O + H(+)</text>
        <dbReference type="Rhea" id="RHEA:67160"/>
        <dbReference type="ChEBI" id="CHEBI:15377"/>
        <dbReference type="ChEBI" id="CHEBI:15378"/>
        <dbReference type="ChEBI" id="CHEBI:15379"/>
        <dbReference type="ChEBI" id="CHEBI:17996"/>
        <dbReference type="ChEBI" id="CHEBI:57692"/>
        <dbReference type="ChEBI" id="CHEBI:58307"/>
        <dbReference type="ChEBI" id="CHEBI:167712"/>
        <dbReference type="ChEBI" id="CHEBI:167713"/>
    </reaction>
    <physiologicalReaction direction="left-to-right" evidence="4">
        <dbReference type="Rhea" id="RHEA:67161"/>
    </physiologicalReaction>
</comment>
<comment type="similarity">
    <text evidence="1">Belongs to the flavin-dependent halogenase family.</text>
</comment>
<dbReference type="GO" id="GO:0044550">
    <property type="term" value="P:secondary metabolite biosynthetic process"/>
    <property type="evidence" value="ECO:0007669"/>
    <property type="project" value="UniProtKB-ARBA"/>
</dbReference>
<evidence type="ECO:0000256" key="4">
    <source>
        <dbReference type="ARBA" id="ARBA00049364"/>
    </source>
</evidence>
<keyword evidence="3" id="KW-0503">Monooxygenase</keyword>
<dbReference type="OrthoDB" id="3340390at2759"/>
<reference evidence="5 6" key="1">
    <citation type="journal article" date="2019" name="Nat. Ecol. Evol.">
        <title>Megaphylogeny resolves global patterns of mushroom evolution.</title>
        <authorList>
            <person name="Varga T."/>
            <person name="Krizsan K."/>
            <person name="Foldi C."/>
            <person name="Dima B."/>
            <person name="Sanchez-Garcia M."/>
            <person name="Sanchez-Ramirez S."/>
            <person name="Szollosi G.J."/>
            <person name="Szarkandi J.G."/>
            <person name="Papp V."/>
            <person name="Albert L."/>
            <person name="Andreopoulos W."/>
            <person name="Angelini C."/>
            <person name="Antonin V."/>
            <person name="Barry K.W."/>
            <person name="Bougher N.L."/>
            <person name="Buchanan P."/>
            <person name="Buyck B."/>
            <person name="Bense V."/>
            <person name="Catcheside P."/>
            <person name="Chovatia M."/>
            <person name="Cooper J."/>
            <person name="Damon W."/>
            <person name="Desjardin D."/>
            <person name="Finy P."/>
            <person name="Geml J."/>
            <person name="Haridas S."/>
            <person name="Hughes K."/>
            <person name="Justo A."/>
            <person name="Karasinski D."/>
            <person name="Kautmanova I."/>
            <person name="Kiss B."/>
            <person name="Kocsube S."/>
            <person name="Kotiranta H."/>
            <person name="LaButti K.M."/>
            <person name="Lechner B.E."/>
            <person name="Liimatainen K."/>
            <person name="Lipzen A."/>
            <person name="Lukacs Z."/>
            <person name="Mihaltcheva S."/>
            <person name="Morgado L.N."/>
            <person name="Niskanen T."/>
            <person name="Noordeloos M.E."/>
            <person name="Ohm R.A."/>
            <person name="Ortiz-Santana B."/>
            <person name="Ovrebo C."/>
            <person name="Racz N."/>
            <person name="Riley R."/>
            <person name="Savchenko A."/>
            <person name="Shiryaev A."/>
            <person name="Soop K."/>
            <person name="Spirin V."/>
            <person name="Szebenyi C."/>
            <person name="Tomsovsky M."/>
            <person name="Tulloss R.E."/>
            <person name="Uehling J."/>
            <person name="Grigoriev I.V."/>
            <person name="Vagvolgyi C."/>
            <person name="Papp T."/>
            <person name="Martin F.M."/>
            <person name="Miettinen O."/>
            <person name="Hibbett D.S."/>
            <person name="Nagy L.G."/>
        </authorList>
    </citation>
    <scope>NUCLEOTIDE SEQUENCE [LARGE SCALE GENOMIC DNA]</scope>
    <source>
        <strain evidence="5 6">CBS 309.79</strain>
    </source>
</reference>
<dbReference type="PANTHER" id="PTHR43747:SF5">
    <property type="entry name" value="FAD-BINDING DOMAIN-CONTAINING PROTEIN"/>
    <property type="match status" value="1"/>
</dbReference>
<dbReference type="STRING" id="1884261.A0A5C3QDP3"/>
<evidence type="ECO:0000313" key="5">
    <source>
        <dbReference type="EMBL" id="TFL00163.1"/>
    </source>
</evidence>
<dbReference type="SUPFAM" id="SSF51905">
    <property type="entry name" value="FAD/NAD(P)-binding domain"/>
    <property type="match status" value="1"/>
</dbReference>
<evidence type="ECO:0008006" key="7">
    <source>
        <dbReference type="Google" id="ProtNLM"/>
    </source>
</evidence>
<dbReference type="Pfam" id="PF04820">
    <property type="entry name" value="Trp_halogenase"/>
    <property type="match status" value="2"/>
</dbReference>
<evidence type="ECO:0000313" key="6">
    <source>
        <dbReference type="Proteomes" id="UP000305067"/>
    </source>
</evidence>
<proteinExistence type="inferred from homology"/>
<dbReference type="InterPro" id="IPR006905">
    <property type="entry name" value="Flavin_halogenase"/>
</dbReference>